<evidence type="ECO:0000313" key="2">
    <source>
        <dbReference type="EMBL" id="KRO01558.1"/>
    </source>
</evidence>
<proteinExistence type="predicted"/>
<evidence type="ECO:0000259" key="1">
    <source>
        <dbReference type="Pfam" id="PF12728"/>
    </source>
</evidence>
<feature type="domain" description="Helix-turn-helix" evidence="1">
    <location>
        <begin position="15"/>
        <end position="65"/>
    </location>
</feature>
<reference evidence="2 3" key="1">
    <citation type="journal article" date="2015" name="Genome Announc.">
        <title>Expanding the biotechnology potential of lactobacilli through comparative genomics of 213 strains and associated genera.</title>
        <authorList>
            <person name="Sun Z."/>
            <person name="Harris H.M."/>
            <person name="McCann A."/>
            <person name="Guo C."/>
            <person name="Argimon S."/>
            <person name="Zhang W."/>
            <person name="Yang X."/>
            <person name="Jeffery I.B."/>
            <person name="Cooney J.C."/>
            <person name="Kagawa T.F."/>
            <person name="Liu W."/>
            <person name="Song Y."/>
            <person name="Salvetti E."/>
            <person name="Wrobel A."/>
            <person name="Rasinkangas P."/>
            <person name="Parkhill J."/>
            <person name="Rea M.C."/>
            <person name="O'Sullivan O."/>
            <person name="Ritari J."/>
            <person name="Douillard F.P."/>
            <person name="Paul Ross R."/>
            <person name="Yang R."/>
            <person name="Briner A.E."/>
            <person name="Felis G.E."/>
            <person name="de Vos W.M."/>
            <person name="Barrangou R."/>
            <person name="Klaenhammer T.R."/>
            <person name="Caufield P.W."/>
            <person name="Cui Y."/>
            <person name="Zhang H."/>
            <person name="O'Toole P.W."/>
        </authorList>
    </citation>
    <scope>NUCLEOTIDE SEQUENCE [LARGE SCALE GENOMIC DNA]</scope>
    <source>
        <strain evidence="2 3">DSM 7090</strain>
    </source>
</reference>
<dbReference type="InterPro" id="IPR041657">
    <property type="entry name" value="HTH_17"/>
</dbReference>
<gene>
    <name evidence="2" type="ORF">IV60_GL001430</name>
</gene>
<protein>
    <recommendedName>
        <fullName evidence="1">Helix-turn-helix domain-containing protein</fullName>
    </recommendedName>
</protein>
<dbReference type="Pfam" id="PF12728">
    <property type="entry name" value="HTH_17"/>
    <property type="match status" value="1"/>
</dbReference>
<evidence type="ECO:0000313" key="3">
    <source>
        <dbReference type="Proteomes" id="UP000051927"/>
    </source>
</evidence>
<organism evidence="2 3">
    <name type="scientific">Lancefieldella rimae</name>
    <dbReference type="NCBI Taxonomy" id="1383"/>
    <lineage>
        <taxon>Bacteria</taxon>
        <taxon>Bacillati</taxon>
        <taxon>Actinomycetota</taxon>
        <taxon>Coriobacteriia</taxon>
        <taxon>Coriobacteriales</taxon>
        <taxon>Atopobiaceae</taxon>
        <taxon>Lancefieldella</taxon>
    </lineage>
</organism>
<dbReference type="Proteomes" id="UP000051927">
    <property type="component" value="Unassembled WGS sequence"/>
</dbReference>
<name>A0ABR5PYI4_9ACTN</name>
<dbReference type="EMBL" id="JQCP01000004">
    <property type="protein sequence ID" value="KRO01558.1"/>
    <property type="molecule type" value="Genomic_DNA"/>
</dbReference>
<comment type="caution">
    <text evidence="2">The sequence shown here is derived from an EMBL/GenBank/DDBJ whole genome shotgun (WGS) entry which is preliminary data.</text>
</comment>
<accession>A0ABR5PYI4</accession>
<dbReference type="GeneID" id="84904910"/>
<dbReference type="RefSeq" id="WP_003149816.1">
    <property type="nucleotide sequence ID" value="NZ_JQCP01000004.1"/>
</dbReference>
<keyword evidence="3" id="KW-1185">Reference proteome</keyword>
<sequence>MQNSNFAAPDGPLTLSISEASAISGFSQKVIRTAIRRAELPSLMPHGYVRGRRVRRTDLFKWMKEMVG</sequence>